<keyword evidence="1" id="KW-0732">Signal</keyword>
<accession>A0A5C6AKG2</accession>
<feature type="signal peptide" evidence="1">
    <location>
        <begin position="1"/>
        <end position="40"/>
    </location>
</feature>
<dbReference type="AlphaFoldDB" id="A0A5C6AKG2"/>
<sequence precursor="true">MTHNMICAQAGPPLMNHMMRFALLLSAFGAGLIVCSNADAVLVTDTYTSDFSNGNLSAPLPNHADDVAIFFGSPVSSFDVVASGGNSVPAGDSIGFSTDGRFFRGTSSPASIPGFVTMFAGFFNNSATTTIQFTTANPVTEIRLSVADLETAGALSFSSSTSAGVPSSVTGGLSFSGSDVTGNASNSIQGEIVWTFASAVSNPTIEFDYNAAFSGDQTHFSGLSYTVAAIPEPLAAVWFATAFGLVKVGSRRRSGEDA</sequence>
<feature type="chain" id="PRO_5022914648" description="PEP-CTERM protein-sorting domain-containing protein" evidence="1">
    <location>
        <begin position="41"/>
        <end position="258"/>
    </location>
</feature>
<gene>
    <name evidence="2" type="ORF">Pla108_05980</name>
</gene>
<dbReference type="Proteomes" id="UP000317421">
    <property type="component" value="Unassembled WGS sequence"/>
</dbReference>
<evidence type="ECO:0000313" key="3">
    <source>
        <dbReference type="Proteomes" id="UP000317421"/>
    </source>
</evidence>
<evidence type="ECO:0000256" key="1">
    <source>
        <dbReference type="SAM" id="SignalP"/>
    </source>
</evidence>
<evidence type="ECO:0008006" key="4">
    <source>
        <dbReference type="Google" id="ProtNLM"/>
    </source>
</evidence>
<keyword evidence="3" id="KW-1185">Reference proteome</keyword>
<evidence type="ECO:0000313" key="2">
    <source>
        <dbReference type="EMBL" id="TWT99655.1"/>
    </source>
</evidence>
<organism evidence="2 3">
    <name type="scientific">Botrimarina colliarenosi</name>
    <dbReference type="NCBI Taxonomy" id="2528001"/>
    <lineage>
        <taxon>Bacteria</taxon>
        <taxon>Pseudomonadati</taxon>
        <taxon>Planctomycetota</taxon>
        <taxon>Planctomycetia</taxon>
        <taxon>Pirellulales</taxon>
        <taxon>Lacipirellulaceae</taxon>
        <taxon>Botrimarina</taxon>
    </lineage>
</organism>
<reference evidence="2 3" key="1">
    <citation type="submission" date="2019-02" db="EMBL/GenBank/DDBJ databases">
        <title>Deep-cultivation of Planctomycetes and their phenomic and genomic characterization uncovers novel biology.</title>
        <authorList>
            <person name="Wiegand S."/>
            <person name="Jogler M."/>
            <person name="Boedeker C."/>
            <person name="Pinto D."/>
            <person name="Vollmers J."/>
            <person name="Rivas-Marin E."/>
            <person name="Kohn T."/>
            <person name="Peeters S.H."/>
            <person name="Heuer A."/>
            <person name="Rast P."/>
            <person name="Oberbeckmann S."/>
            <person name="Bunk B."/>
            <person name="Jeske O."/>
            <person name="Meyerdierks A."/>
            <person name="Storesund J.E."/>
            <person name="Kallscheuer N."/>
            <person name="Luecker S."/>
            <person name="Lage O.M."/>
            <person name="Pohl T."/>
            <person name="Merkel B.J."/>
            <person name="Hornburger P."/>
            <person name="Mueller R.-W."/>
            <person name="Bruemmer F."/>
            <person name="Labrenz M."/>
            <person name="Spormann A.M."/>
            <person name="Op Den Camp H."/>
            <person name="Overmann J."/>
            <person name="Amann R."/>
            <person name="Jetten M.S.M."/>
            <person name="Mascher T."/>
            <person name="Medema M.H."/>
            <person name="Devos D.P."/>
            <person name="Kaster A.-K."/>
            <person name="Ovreas L."/>
            <person name="Rohde M."/>
            <person name="Galperin M.Y."/>
            <person name="Jogler C."/>
        </authorList>
    </citation>
    <scope>NUCLEOTIDE SEQUENCE [LARGE SCALE GENOMIC DNA]</scope>
    <source>
        <strain evidence="2 3">Pla108</strain>
    </source>
</reference>
<dbReference type="EMBL" id="SJPR01000001">
    <property type="protein sequence ID" value="TWT99655.1"/>
    <property type="molecule type" value="Genomic_DNA"/>
</dbReference>
<proteinExistence type="predicted"/>
<name>A0A5C6AKG2_9BACT</name>
<comment type="caution">
    <text evidence="2">The sequence shown here is derived from an EMBL/GenBank/DDBJ whole genome shotgun (WGS) entry which is preliminary data.</text>
</comment>
<protein>
    <recommendedName>
        <fullName evidence="4">PEP-CTERM protein-sorting domain-containing protein</fullName>
    </recommendedName>
</protein>